<evidence type="ECO:0000256" key="3">
    <source>
        <dbReference type="ARBA" id="ARBA00022840"/>
    </source>
</evidence>
<dbReference type="Pfam" id="PF02682">
    <property type="entry name" value="CT_C_D"/>
    <property type="match status" value="1"/>
</dbReference>
<dbReference type="PANTHER" id="PTHR34698">
    <property type="entry name" value="5-OXOPROLINASE SUBUNIT B"/>
    <property type="match status" value="1"/>
</dbReference>
<gene>
    <name evidence="5" type="primary">kipI</name>
    <name evidence="5" type="ORF">OJF2_12560</name>
</gene>
<proteinExistence type="predicted"/>
<dbReference type="GO" id="GO:0005524">
    <property type="term" value="F:ATP binding"/>
    <property type="evidence" value="ECO:0007669"/>
    <property type="project" value="UniProtKB-KW"/>
</dbReference>
<evidence type="ECO:0000256" key="1">
    <source>
        <dbReference type="ARBA" id="ARBA00022741"/>
    </source>
</evidence>
<dbReference type="SUPFAM" id="SSF50891">
    <property type="entry name" value="Cyclophilin-like"/>
    <property type="match status" value="1"/>
</dbReference>
<dbReference type="OrthoDB" id="9778567at2"/>
<dbReference type="Gene3D" id="3.30.1360.40">
    <property type="match status" value="1"/>
</dbReference>
<evidence type="ECO:0000313" key="5">
    <source>
        <dbReference type="EMBL" id="QEH32775.1"/>
    </source>
</evidence>
<evidence type="ECO:0000256" key="2">
    <source>
        <dbReference type="ARBA" id="ARBA00022801"/>
    </source>
</evidence>
<organism evidence="5 6">
    <name type="scientific">Aquisphaera giovannonii</name>
    <dbReference type="NCBI Taxonomy" id="406548"/>
    <lineage>
        <taxon>Bacteria</taxon>
        <taxon>Pseudomonadati</taxon>
        <taxon>Planctomycetota</taxon>
        <taxon>Planctomycetia</taxon>
        <taxon>Isosphaerales</taxon>
        <taxon>Isosphaeraceae</taxon>
        <taxon>Aquisphaera</taxon>
    </lineage>
</organism>
<dbReference type="SUPFAM" id="SSF160467">
    <property type="entry name" value="PH0987 N-terminal domain-like"/>
    <property type="match status" value="1"/>
</dbReference>
<dbReference type="InterPro" id="IPR029000">
    <property type="entry name" value="Cyclophilin-like_dom_sf"/>
</dbReference>
<accession>A0A5B9VYG3</accession>
<dbReference type="Proteomes" id="UP000324233">
    <property type="component" value="Chromosome"/>
</dbReference>
<dbReference type="KEGG" id="agv:OJF2_12560"/>
<keyword evidence="1" id="KW-0547">Nucleotide-binding</keyword>
<sequence length="216" mass="23267">MVAIEPLGDRAFLVRFEDERGAARWASAIRAARLDGVTDVVLAYRSAAVFADPDETDLDALEARLATFGPAAGEGLESRLHVVPVLYDGADLDSAASALCLPVPELLAAHSGATYDVFALGFVQGFPYAGYLPPSLSGLPRRPEPRLRVPAGSVAIAGRQTGIYPRESPGGWHLLGRTPLRIAVPDEGHFPIRAGDRIRFRPIGADEFEELRDERL</sequence>
<dbReference type="EMBL" id="CP042997">
    <property type="protein sequence ID" value="QEH32775.1"/>
    <property type="molecule type" value="Genomic_DNA"/>
</dbReference>
<protein>
    <submittedName>
        <fullName evidence="5">Kinase A inhibitor</fullName>
    </submittedName>
</protein>
<name>A0A5B9VYG3_9BACT</name>
<keyword evidence="3" id="KW-0067">ATP-binding</keyword>
<reference evidence="5 6" key="1">
    <citation type="submission" date="2019-08" db="EMBL/GenBank/DDBJ databases">
        <title>Deep-cultivation of Planctomycetes and their phenomic and genomic characterization uncovers novel biology.</title>
        <authorList>
            <person name="Wiegand S."/>
            <person name="Jogler M."/>
            <person name="Boedeker C."/>
            <person name="Pinto D."/>
            <person name="Vollmers J."/>
            <person name="Rivas-Marin E."/>
            <person name="Kohn T."/>
            <person name="Peeters S.H."/>
            <person name="Heuer A."/>
            <person name="Rast P."/>
            <person name="Oberbeckmann S."/>
            <person name="Bunk B."/>
            <person name="Jeske O."/>
            <person name="Meyerdierks A."/>
            <person name="Storesund J.E."/>
            <person name="Kallscheuer N."/>
            <person name="Luecker S."/>
            <person name="Lage O.M."/>
            <person name="Pohl T."/>
            <person name="Merkel B.J."/>
            <person name="Hornburger P."/>
            <person name="Mueller R.-W."/>
            <person name="Bruemmer F."/>
            <person name="Labrenz M."/>
            <person name="Spormann A.M."/>
            <person name="Op den Camp H."/>
            <person name="Overmann J."/>
            <person name="Amann R."/>
            <person name="Jetten M.S.M."/>
            <person name="Mascher T."/>
            <person name="Medema M.H."/>
            <person name="Devos D.P."/>
            <person name="Kaster A.-K."/>
            <person name="Ovreas L."/>
            <person name="Rohde M."/>
            <person name="Galperin M.Y."/>
            <person name="Jogler C."/>
        </authorList>
    </citation>
    <scope>NUCLEOTIDE SEQUENCE [LARGE SCALE GENOMIC DNA]</scope>
    <source>
        <strain evidence="5 6">OJF2</strain>
    </source>
</reference>
<feature type="domain" description="Carboxyltransferase" evidence="4">
    <location>
        <begin position="2"/>
        <end position="194"/>
    </location>
</feature>
<dbReference type="RefSeq" id="WP_148592197.1">
    <property type="nucleotide sequence ID" value="NZ_CP042997.1"/>
</dbReference>
<evidence type="ECO:0000313" key="6">
    <source>
        <dbReference type="Proteomes" id="UP000324233"/>
    </source>
</evidence>
<dbReference type="InterPro" id="IPR003833">
    <property type="entry name" value="CT_C_D"/>
</dbReference>
<dbReference type="AlphaFoldDB" id="A0A5B9VYG3"/>
<keyword evidence="2" id="KW-0378">Hydrolase</keyword>
<dbReference type="GO" id="GO:0016787">
    <property type="term" value="F:hydrolase activity"/>
    <property type="evidence" value="ECO:0007669"/>
    <property type="project" value="UniProtKB-KW"/>
</dbReference>
<keyword evidence="6" id="KW-1185">Reference proteome</keyword>
<dbReference type="SMART" id="SM00796">
    <property type="entry name" value="AHS1"/>
    <property type="match status" value="1"/>
</dbReference>
<dbReference type="PANTHER" id="PTHR34698:SF2">
    <property type="entry name" value="5-OXOPROLINASE SUBUNIT B"/>
    <property type="match status" value="1"/>
</dbReference>
<dbReference type="Gene3D" id="2.40.100.10">
    <property type="entry name" value="Cyclophilin-like"/>
    <property type="match status" value="1"/>
</dbReference>
<dbReference type="InterPro" id="IPR010016">
    <property type="entry name" value="PxpB"/>
</dbReference>
<evidence type="ECO:0000259" key="4">
    <source>
        <dbReference type="SMART" id="SM00796"/>
    </source>
</evidence>